<dbReference type="PROSITE" id="PS50885">
    <property type="entry name" value="HAMP"/>
    <property type="match status" value="1"/>
</dbReference>
<evidence type="ECO:0000256" key="6">
    <source>
        <dbReference type="ARBA" id="ARBA00022679"/>
    </source>
</evidence>
<evidence type="ECO:0000259" key="15">
    <source>
        <dbReference type="PROSITE" id="PS50885"/>
    </source>
</evidence>
<feature type="transmembrane region" description="Helical" evidence="13">
    <location>
        <begin position="258"/>
        <end position="277"/>
    </location>
</feature>
<evidence type="ECO:0000256" key="10">
    <source>
        <dbReference type="ARBA" id="ARBA00023012"/>
    </source>
</evidence>
<evidence type="ECO:0000256" key="5">
    <source>
        <dbReference type="ARBA" id="ARBA00022553"/>
    </source>
</evidence>
<keyword evidence="7" id="KW-0547">Nucleotide-binding</keyword>
<proteinExistence type="predicted"/>
<dbReference type="EMBL" id="BOSE01000004">
    <property type="protein sequence ID" value="GIP16758.1"/>
    <property type="molecule type" value="Genomic_DNA"/>
</dbReference>
<dbReference type="AlphaFoldDB" id="A0A919YTV0"/>
<keyword evidence="8 16" id="KW-0418">Kinase</keyword>
<dbReference type="SUPFAM" id="SSF55874">
    <property type="entry name" value="ATPase domain of HSP90 chaperone/DNA topoisomerase II/histidine kinase"/>
    <property type="match status" value="1"/>
</dbReference>
<evidence type="ECO:0000259" key="14">
    <source>
        <dbReference type="PROSITE" id="PS50109"/>
    </source>
</evidence>
<protein>
    <recommendedName>
        <fullName evidence="3">histidine kinase</fullName>
        <ecNumber evidence="3">2.7.13.3</ecNumber>
    </recommendedName>
</protein>
<sequence>MMRRHSLARKLFMITSLIIIGLLAIVLVFESLFFERFYRSVKQHEQEKAIHKLIEQVEPLQADEQAIAYAIGSAMNEYDASIALLNEEYSIKPLDIYVIHMQAGEHEIEIVINEEGIQYDELPKKLAPGEELVVDGIYMDQHDTVLHPVYFYPETVKPETGLVRVQGTITKLLLPEQRSFNPMYQDMLIADMLQAWRPWELPELNEDSYAYATTQWRDSWSGVPYIATLGKLQHSSSFIVMMSSLQPVNEAISMLRKYVLVLFPFIVIIVIVLAVVYSRYIAKPLVKINAFAEKLAQLQFSAEPPIQTRDEYGQLSRHLVTLSQNLQRALEELTERNEQLQVEIATKIRLEELRKELVANIAHELKTPLAVMKGYAEGLQDGIADHKREAYLTHIVREADVMNELIMDLLELSKYEVNAITLKLTHFDIVRLVQDEVGTFAIQLADKALQVELITDELSQPFVIGDKKRIKQVIVNLLSNAVRHAEPGSQLILTIKPVAYKKVEIELYNEGRPIPQQHLPRIWDKFYRVEQARDRRSGGTGLGLTIAKHILQLHHSQFAAVNKKNGVAFYFTLTEGSAENEHEN</sequence>
<dbReference type="Proteomes" id="UP000683139">
    <property type="component" value="Unassembled WGS sequence"/>
</dbReference>
<evidence type="ECO:0000256" key="2">
    <source>
        <dbReference type="ARBA" id="ARBA00004651"/>
    </source>
</evidence>
<dbReference type="GO" id="GO:0004721">
    <property type="term" value="F:phosphoprotein phosphatase activity"/>
    <property type="evidence" value="ECO:0007669"/>
    <property type="project" value="TreeGrafter"/>
</dbReference>
<feature type="domain" description="HAMP" evidence="15">
    <location>
        <begin position="279"/>
        <end position="331"/>
    </location>
</feature>
<evidence type="ECO:0000256" key="12">
    <source>
        <dbReference type="SAM" id="Coils"/>
    </source>
</evidence>
<keyword evidence="11 13" id="KW-0472">Membrane</keyword>
<dbReference type="SMART" id="SM00304">
    <property type="entry name" value="HAMP"/>
    <property type="match status" value="1"/>
</dbReference>
<dbReference type="GO" id="GO:0000155">
    <property type="term" value="F:phosphorelay sensor kinase activity"/>
    <property type="evidence" value="ECO:0007669"/>
    <property type="project" value="InterPro"/>
</dbReference>
<dbReference type="InterPro" id="IPR003660">
    <property type="entry name" value="HAMP_dom"/>
</dbReference>
<gene>
    <name evidence="16" type="ORF">J40TS1_24000</name>
</gene>
<dbReference type="GO" id="GO:0005524">
    <property type="term" value="F:ATP binding"/>
    <property type="evidence" value="ECO:0007669"/>
    <property type="project" value="UniProtKB-KW"/>
</dbReference>
<dbReference type="InterPro" id="IPR036097">
    <property type="entry name" value="HisK_dim/P_sf"/>
</dbReference>
<evidence type="ECO:0000256" key="8">
    <source>
        <dbReference type="ARBA" id="ARBA00022777"/>
    </source>
</evidence>
<dbReference type="InterPro" id="IPR004358">
    <property type="entry name" value="Sig_transdc_His_kin-like_C"/>
</dbReference>
<evidence type="ECO:0000256" key="9">
    <source>
        <dbReference type="ARBA" id="ARBA00022840"/>
    </source>
</evidence>
<comment type="subcellular location">
    <subcellularLocation>
        <location evidence="2">Cell membrane</location>
        <topology evidence="2">Multi-pass membrane protein</topology>
    </subcellularLocation>
</comment>
<dbReference type="EC" id="2.7.13.3" evidence="3"/>
<dbReference type="InterPro" id="IPR036890">
    <property type="entry name" value="HATPase_C_sf"/>
</dbReference>
<keyword evidence="17" id="KW-1185">Reference proteome</keyword>
<dbReference type="Pfam" id="PF02518">
    <property type="entry name" value="HATPase_c"/>
    <property type="match status" value="1"/>
</dbReference>
<keyword evidence="13" id="KW-0812">Transmembrane</keyword>
<dbReference type="SMART" id="SM00388">
    <property type="entry name" value="HisKA"/>
    <property type="match status" value="1"/>
</dbReference>
<keyword evidence="6" id="KW-0808">Transferase</keyword>
<dbReference type="PRINTS" id="PR00344">
    <property type="entry name" value="BCTRLSENSOR"/>
</dbReference>
<dbReference type="InterPro" id="IPR005467">
    <property type="entry name" value="His_kinase_dom"/>
</dbReference>
<dbReference type="SUPFAM" id="SSF47384">
    <property type="entry name" value="Homodimeric domain of signal transducing histidine kinase"/>
    <property type="match status" value="1"/>
</dbReference>
<dbReference type="Gene3D" id="1.10.287.130">
    <property type="match status" value="1"/>
</dbReference>
<organism evidence="16 17">
    <name type="scientific">Paenibacillus montaniterrae</name>
    <dbReference type="NCBI Taxonomy" id="429341"/>
    <lineage>
        <taxon>Bacteria</taxon>
        <taxon>Bacillati</taxon>
        <taxon>Bacillota</taxon>
        <taxon>Bacilli</taxon>
        <taxon>Bacillales</taxon>
        <taxon>Paenibacillaceae</taxon>
        <taxon>Paenibacillus</taxon>
    </lineage>
</organism>
<dbReference type="CDD" id="cd06225">
    <property type="entry name" value="HAMP"/>
    <property type="match status" value="1"/>
</dbReference>
<dbReference type="PROSITE" id="PS50109">
    <property type="entry name" value="HIS_KIN"/>
    <property type="match status" value="1"/>
</dbReference>
<dbReference type="Gene3D" id="3.30.565.10">
    <property type="entry name" value="Histidine kinase-like ATPase, C-terminal domain"/>
    <property type="match status" value="1"/>
</dbReference>
<keyword evidence="12" id="KW-0175">Coiled coil</keyword>
<evidence type="ECO:0000256" key="4">
    <source>
        <dbReference type="ARBA" id="ARBA00022475"/>
    </source>
</evidence>
<comment type="catalytic activity">
    <reaction evidence="1">
        <text>ATP + protein L-histidine = ADP + protein N-phospho-L-histidine.</text>
        <dbReference type="EC" id="2.7.13.3"/>
    </reaction>
</comment>
<keyword evidence="4" id="KW-1003">Cell membrane</keyword>
<evidence type="ECO:0000256" key="1">
    <source>
        <dbReference type="ARBA" id="ARBA00000085"/>
    </source>
</evidence>
<evidence type="ECO:0000313" key="17">
    <source>
        <dbReference type="Proteomes" id="UP000683139"/>
    </source>
</evidence>
<feature type="domain" description="Histidine kinase" evidence="14">
    <location>
        <begin position="360"/>
        <end position="577"/>
    </location>
</feature>
<dbReference type="InterPro" id="IPR050351">
    <property type="entry name" value="BphY/WalK/GraS-like"/>
</dbReference>
<dbReference type="GO" id="GO:0005886">
    <property type="term" value="C:plasma membrane"/>
    <property type="evidence" value="ECO:0007669"/>
    <property type="project" value="UniProtKB-SubCell"/>
</dbReference>
<evidence type="ECO:0000313" key="16">
    <source>
        <dbReference type="EMBL" id="GIP16758.1"/>
    </source>
</evidence>
<evidence type="ECO:0000256" key="7">
    <source>
        <dbReference type="ARBA" id="ARBA00022741"/>
    </source>
</evidence>
<keyword evidence="10" id="KW-0902">Two-component regulatory system</keyword>
<dbReference type="SUPFAM" id="SSF158472">
    <property type="entry name" value="HAMP domain-like"/>
    <property type="match status" value="1"/>
</dbReference>
<evidence type="ECO:0000256" key="13">
    <source>
        <dbReference type="SAM" id="Phobius"/>
    </source>
</evidence>
<reference evidence="16" key="1">
    <citation type="submission" date="2021-03" db="EMBL/GenBank/DDBJ databases">
        <title>Antimicrobial resistance genes in bacteria isolated from Japanese honey, and their potential for conferring macrolide and lincosamide resistance in the American foulbrood pathogen Paenibacillus larvae.</title>
        <authorList>
            <person name="Okamoto M."/>
            <person name="Kumagai M."/>
            <person name="Kanamori H."/>
            <person name="Takamatsu D."/>
        </authorList>
    </citation>
    <scope>NUCLEOTIDE SEQUENCE</scope>
    <source>
        <strain evidence="16">J40TS1</strain>
    </source>
</reference>
<evidence type="ECO:0000256" key="3">
    <source>
        <dbReference type="ARBA" id="ARBA00012438"/>
    </source>
</evidence>
<dbReference type="SMART" id="SM00387">
    <property type="entry name" value="HATPase_c"/>
    <property type="match status" value="1"/>
</dbReference>
<dbReference type="PANTHER" id="PTHR45453">
    <property type="entry name" value="PHOSPHATE REGULON SENSOR PROTEIN PHOR"/>
    <property type="match status" value="1"/>
</dbReference>
<dbReference type="InterPro" id="IPR003594">
    <property type="entry name" value="HATPase_dom"/>
</dbReference>
<keyword evidence="9" id="KW-0067">ATP-binding</keyword>
<name>A0A919YTV0_9BACL</name>
<dbReference type="Gene3D" id="6.10.340.10">
    <property type="match status" value="1"/>
</dbReference>
<accession>A0A919YTV0</accession>
<dbReference type="CDD" id="cd00082">
    <property type="entry name" value="HisKA"/>
    <property type="match status" value="1"/>
</dbReference>
<dbReference type="GO" id="GO:0016036">
    <property type="term" value="P:cellular response to phosphate starvation"/>
    <property type="evidence" value="ECO:0007669"/>
    <property type="project" value="TreeGrafter"/>
</dbReference>
<dbReference type="FunFam" id="1.10.287.130:FF:000001">
    <property type="entry name" value="Two-component sensor histidine kinase"/>
    <property type="match status" value="1"/>
</dbReference>
<dbReference type="InterPro" id="IPR003661">
    <property type="entry name" value="HisK_dim/P_dom"/>
</dbReference>
<dbReference type="Pfam" id="PF00512">
    <property type="entry name" value="HisKA"/>
    <property type="match status" value="1"/>
</dbReference>
<feature type="coiled-coil region" evidence="12">
    <location>
        <begin position="319"/>
        <end position="350"/>
    </location>
</feature>
<evidence type="ECO:0000256" key="11">
    <source>
        <dbReference type="ARBA" id="ARBA00023136"/>
    </source>
</evidence>
<keyword evidence="13" id="KW-1133">Transmembrane helix</keyword>
<keyword evidence="5" id="KW-0597">Phosphoprotein</keyword>
<comment type="caution">
    <text evidence="16">The sequence shown here is derived from an EMBL/GenBank/DDBJ whole genome shotgun (WGS) entry which is preliminary data.</text>
</comment>
<dbReference type="PANTHER" id="PTHR45453:SF3">
    <property type="entry name" value="HISTIDINE KINASE"/>
    <property type="match status" value="1"/>
</dbReference>
<feature type="transmembrane region" description="Helical" evidence="13">
    <location>
        <begin position="12"/>
        <end position="34"/>
    </location>
</feature>